<dbReference type="Gene3D" id="1.10.10.10">
    <property type="entry name" value="Winged helix-like DNA-binding domain superfamily/Winged helix DNA-binding domain"/>
    <property type="match status" value="1"/>
</dbReference>
<dbReference type="GO" id="GO:0006355">
    <property type="term" value="P:regulation of DNA-templated transcription"/>
    <property type="evidence" value="ECO:0007669"/>
    <property type="project" value="InterPro"/>
</dbReference>
<dbReference type="RefSeq" id="WP_110830910.1">
    <property type="nucleotide sequence ID" value="NZ_BMQG01000001.1"/>
</dbReference>
<dbReference type="Gene3D" id="1.25.40.10">
    <property type="entry name" value="Tetratricopeptide repeat domain"/>
    <property type="match status" value="1"/>
</dbReference>
<sequence>MRLTLQPTPEQAHALNDTRTHVSRLMNGLLVQARRHPDTPTDDLLHAHPDAPTLPHATRRAAAQAAHDARHNTRGGLKGESYWLDARSLRLNPDTGHVTLWTLQGRHTIPTRLGNYQRHLLKSGRVQGGRVTQARNGDWYVNVQLDTPAAPTRPKAGADPLAPRTDQLEREGNFAQIVRLLRGRTLTPKQEGQLAIALLETSETDAGELRLMKAVDSPQPDARIFLGFSILAATRNGPANRLDFALRGLAAQPDDFTRWWLRCSQSRALVELGRPAEAREVITTVLTEIPVSEIRSRARALYFAQGIYAALDDFEGQDRYAREALRLFDLLGIFSEGLSLRLDLAYRTFFEGRPDEAFSMIREVFQHASHLNGPRLAAAHLVTGEMLLLSERFEEALEHFDQMLAVQQKHGSDRLEAPARAFRAECLWRMGQMDWSGFERQIEALRPTQEFDHVTRAFYLGLIAFEMDDLTTAQQQFEKVIVGVALMDGFRLRSHAFLAYCRWAQGQALEDASADLLDVMNQVGGELALAIDADRLAALYSACELQNLGAGAARRLSQRARPVLHLRLLGGWEARINDEEVQIRLRKARELLAFLVMHGPATRDQLITALWDGSARRELGSYLKQALHGLREALRPYLPVGVDPVPLMGGHYRLSEKLSVSCDAAQLAQSPHAGAARDDLTGYMTGAFLAEVDSEWAGVLREQLQLRLLTLIMAAGQERQATHPEEAAQIYLKTTQINPLFETGWEAAAEAYEQAGLFHLAQQTRTTLQQLLEAEFS</sequence>
<dbReference type="PROSITE" id="PS50005">
    <property type="entry name" value="TPR"/>
    <property type="match status" value="1"/>
</dbReference>
<dbReference type="InterPro" id="IPR019734">
    <property type="entry name" value="TPR_rpt"/>
</dbReference>
<keyword evidence="3" id="KW-1185">Reference proteome</keyword>
<proteinExistence type="predicted"/>
<accession>A0A8H9GIA5</accession>
<evidence type="ECO:0000256" key="1">
    <source>
        <dbReference type="PROSITE-ProRule" id="PRU00339"/>
    </source>
</evidence>
<dbReference type="InterPro" id="IPR051677">
    <property type="entry name" value="AfsR-DnrI-RedD_regulator"/>
</dbReference>
<evidence type="ECO:0000313" key="3">
    <source>
        <dbReference type="Proteomes" id="UP000600547"/>
    </source>
</evidence>
<comment type="caution">
    <text evidence="2">The sequence shown here is derived from an EMBL/GenBank/DDBJ whole genome shotgun (WGS) entry which is preliminary data.</text>
</comment>
<dbReference type="EMBL" id="BMQG01000001">
    <property type="protein sequence ID" value="GGM28755.1"/>
    <property type="molecule type" value="Genomic_DNA"/>
</dbReference>
<dbReference type="InterPro" id="IPR016032">
    <property type="entry name" value="Sig_transdc_resp-reg_C-effctor"/>
</dbReference>
<protein>
    <submittedName>
        <fullName evidence="2">Uncharacterized protein</fullName>
    </submittedName>
</protein>
<dbReference type="SUPFAM" id="SSF48452">
    <property type="entry name" value="TPR-like"/>
    <property type="match status" value="2"/>
</dbReference>
<dbReference type="InterPro" id="IPR011990">
    <property type="entry name" value="TPR-like_helical_dom_sf"/>
</dbReference>
<evidence type="ECO:0000313" key="2">
    <source>
        <dbReference type="EMBL" id="GGM28755.1"/>
    </source>
</evidence>
<dbReference type="GO" id="GO:0003677">
    <property type="term" value="F:DNA binding"/>
    <property type="evidence" value="ECO:0007669"/>
    <property type="project" value="InterPro"/>
</dbReference>
<name>A0A8H9GIA5_9DEIO</name>
<organism evidence="2 3">
    <name type="scientific">Deinococcus arenae</name>
    <dbReference type="NCBI Taxonomy" id="1452751"/>
    <lineage>
        <taxon>Bacteria</taxon>
        <taxon>Thermotogati</taxon>
        <taxon>Deinococcota</taxon>
        <taxon>Deinococci</taxon>
        <taxon>Deinococcales</taxon>
        <taxon>Deinococcaceae</taxon>
        <taxon>Deinococcus</taxon>
    </lineage>
</organism>
<dbReference type="SUPFAM" id="SSF46894">
    <property type="entry name" value="C-terminal effector domain of the bipartite response regulators"/>
    <property type="match status" value="1"/>
</dbReference>
<gene>
    <name evidence="2" type="ORF">GCM10008956_00920</name>
</gene>
<dbReference type="PANTHER" id="PTHR35807">
    <property type="entry name" value="TRANSCRIPTIONAL REGULATOR REDD-RELATED"/>
    <property type="match status" value="1"/>
</dbReference>
<feature type="repeat" description="TPR" evidence="1">
    <location>
        <begin position="377"/>
        <end position="410"/>
    </location>
</feature>
<reference evidence="3" key="1">
    <citation type="journal article" date="2019" name="Int. J. Syst. Evol. Microbiol.">
        <title>The Global Catalogue of Microorganisms (GCM) 10K type strain sequencing project: providing services to taxonomists for standard genome sequencing and annotation.</title>
        <authorList>
            <consortium name="The Broad Institute Genomics Platform"/>
            <consortium name="The Broad Institute Genome Sequencing Center for Infectious Disease"/>
            <person name="Wu L."/>
            <person name="Ma J."/>
        </authorList>
    </citation>
    <scope>NUCLEOTIDE SEQUENCE [LARGE SCALE GENOMIC DNA]</scope>
    <source>
        <strain evidence="3">JCM 31047</strain>
    </source>
</reference>
<dbReference type="AlphaFoldDB" id="A0A8H9GIA5"/>
<dbReference type="InterPro" id="IPR036388">
    <property type="entry name" value="WH-like_DNA-bd_sf"/>
</dbReference>
<dbReference type="Proteomes" id="UP000600547">
    <property type="component" value="Unassembled WGS sequence"/>
</dbReference>
<keyword evidence="1" id="KW-0802">TPR repeat</keyword>